<dbReference type="InterPro" id="IPR004268">
    <property type="entry name" value="MurJ"/>
</dbReference>
<keyword evidence="14" id="KW-1185">Reference proteome</keyword>
<dbReference type="Proteomes" id="UP000477070">
    <property type="component" value="Unassembled WGS sequence"/>
</dbReference>
<evidence type="ECO:0000256" key="1">
    <source>
        <dbReference type="ARBA" id="ARBA00004651"/>
    </source>
</evidence>
<organism evidence="13 14">
    <name type="scientific">Helicobacter saguini</name>
    <dbReference type="NCBI Taxonomy" id="1548018"/>
    <lineage>
        <taxon>Bacteria</taxon>
        <taxon>Pseudomonadati</taxon>
        <taxon>Campylobacterota</taxon>
        <taxon>Epsilonproteobacteria</taxon>
        <taxon>Campylobacterales</taxon>
        <taxon>Helicobacteraceae</taxon>
        <taxon>Helicobacter</taxon>
    </lineage>
</organism>
<proteinExistence type="inferred from homology"/>
<dbReference type="Proteomes" id="UP000029714">
    <property type="component" value="Unassembled WGS sequence"/>
</dbReference>
<dbReference type="UniPathway" id="UPA00219"/>
<dbReference type="AlphaFoldDB" id="A0A347VTT1"/>
<evidence type="ECO:0000313" key="12">
    <source>
        <dbReference type="EMBL" id="MWV69988.1"/>
    </source>
</evidence>
<evidence type="ECO:0000256" key="10">
    <source>
        <dbReference type="HAMAP-Rule" id="MF_02078"/>
    </source>
</evidence>
<evidence type="ECO:0000256" key="9">
    <source>
        <dbReference type="ARBA" id="ARBA00061532"/>
    </source>
</evidence>
<evidence type="ECO:0000313" key="15">
    <source>
        <dbReference type="Proteomes" id="UP000477070"/>
    </source>
</evidence>
<accession>A0A347VTT1</accession>
<dbReference type="OrthoDB" id="9786339at2"/>
<feature type="transmembrane region" description="Helical" evidence="10">
    <location>
        <begin position="482"/>
        <end position="501"/>
    </location>
</feature>
<keyword evidence="6 10" id="KW-1133">Transmembrane helix</keyword>
<dbReference type="GO" id="GO:0071555">
    <property type="term" value="P:cell wall organization"/>
    <property type="evidence" value="ECO:0007669"/>
    <property type="project" value="UniProtKB-KW"/>
</dbReference>
<keyword evidence="2 10" id="KW-1003">Cell membrane</keyword>
<comment type="subcellular location">
    <subcellularLocation>
        <location evidence="1 10">Cell membrane</location>
        <topology evidence="1 10">Multi-pass membrane protein</topology>
    </subcellularLocation>
</comment>
<feature type="transmembrane region" description="Helical" evidence="10">
    <location>
        <begin position="594"/>
        <end position="615"/>
    </location>
</feature>
<evidence type="ECO:0000313" key="14">
    <source>
        <dbReference type="Proteomes" id="UP000029714"/>
    </source>
</evidence>
<evidence type="ECO:0000256" key="11">
    <source>
        <dbReference type="SAM" id="MobiDB-lite"/>
    </source>
</evidence>
<feature type="transmembrane region" description="Helical" evidence="10">
    <location>
        <begin position="440"/>
        <end position="461"/>
    </location>
</feature>
<keyword evidence="7 10" id="KW-0472">Membrane</keyword>
<keyword evidence="5 10" id="KW-0573">Peptidoglycan synthesis</keyword>
<feature type="transmembrane region" description="Helical" evidence="10">
    <location>
        <begin position="113"/>
        <end position="140"/>
    </location>
</feature>
<feature type="transmembrane region" description="Helical" evidence="10">
    <location>
        <begin position="217"/>
        <end position="236"/>
    </location>
</feature>
<sequence>MENPKKISDDKLKNHKTKADNTPEIPKKSSEKNPKSKSLKKFFLTNACGIMCSRIFGFIRDALQASTLGVSIYSDIFFIAFKFPNMFRRIVSEGAFVQSFLPFFLSARNKGAFSVSIFFIFLFFLLILSALVMWCAPFITQILALGYDADRIALATPLVRIHFWYLILIFIVTYLSTLLQYKSIFWVNAYNTVLLNVAMISAMIVAKSNNMDMLECVYVISYSVLVGGILQIMLHFYPMYGAKIWLLQYVGFKSLWKWIKILRNSTNITESKSLDSNNLQNSQLDSNKVIESSKNSNNDVNLDSINKQDSKEIIESKSLDSNKLQNLQLDSKNIIESKIKDSQGLQTAFISTSHHCPPTENKSHFEALATQNSTQNAQKRIQFIHAKHKFLTLIHDIKVFFKAFFPAMLGASSAQIIAVIDSSLVTLLPQSEGGVSVLNFANRIFQLPLAIFAIAISTALFPSVAKAIKNKDESTALTSLKTAFWFLFVTLSLCTLGGIMLRNEIIWLLFERGHFTRADTFLVADAFFGYMVGLLAFGLARIFSLWLYSYKKQAKAAKISVLSLFVGVLLSAFFILYMRYFYPTDSIESNGILWQYRYLIIALSGSIGGFFLLFLSIKEFGLNNFFTIISHKKYLFLLIILLTIEYIILHIFKFYFIIS</sequence>
<feature type="transmembrane region" description="Helical" evidence="10">
    <location>
        <begin position="185"/>
        <end position="205"/>
    </location>
</feature>
<feature type="transmembrane region" description="Helical" evidence="10">
    <location>
        <begin position="399"/>
        <end position="420"/>
    </location>
</feature>
<feature type="region of interest" description="Disordered" evidence="11">
    <location>
        <begin position="1"/>
        <end position="34"/>
    </location>
</feature>
<protein>
    <recommendedName>
        <fullName evidence="10">Probable lipid II flippase MurJ</fullName>
    </recommendedName>
</protein>
<dbReference type="EMBL" id="JRMP02000025">
    <property type="protein sequence ID" value="TLD92001.1"/>
    <property type="molecule type" value="Genomic_DNA"/>
</dbReference>
<dbReference type="PANTHER" id="PTHR47019:SF1">
    <property type="entry name" value="LIPID II FLIPPASE MURJ"/>
    <property type="match status" value="1"/>
</dbReference>
<evidence type="ECO:0000256" key="5">
    <source>
        <dbReference type="ARBA" id="ARBA00022984"/>
    </source>
</evidence>
<dbReference type="PRINTS" id="PR01806">
    <property type="entry name" value="VIRFACTRMVIN"/>
</dbReference>
<dbReference type="GO" id="GO:0005886">
    <property type="term" value="C:plasma membrane"/>
    <property type="evidence" value="ECO:0007669"/>
    <property type="project" value="UniProtKB-SubCell"/>
</dbReference>
<dbReference type="Pfam" id="PF03023">
    <property type="entry name" value="MurJ"/>
    <property type="match status" value="2"/>
</dbReference>
<comment type="similarity">
    <text evidence="9 10">Belongs to the MurJ/MviN family.</text>
</comment>
<name>A0A347VTT1_9HELI</name>
<evidence type="ECO:0000256" key="4">
    <source>
        <dbReference type="ARBA" id="ARBA00022960"/>
    </source>
</evidence>
<dbReference type="GO" id="GO:0009252">
    <property type="term" value="P:peptidoglycan biosynthetic process"/>
    <property type="evidence" value="ECO:0007669"/>
    <property type="project" value="UniProtKB-UniRule"/>
</dbReference>
<reference evidence="13 14" key="1">
    <citation type="journal article" date="2014" name="Genome Announc.">
        <title>Draft genome sequences of eight enterohepatic helicobacter species isolated from both laboratory and wild rodents.</title>
        <authorList>
            <person name="Sheh A."/>
            <person name="Shen Z."/>
            <person name="Fox J.G."/>
        </authorList>
    </citation>
    <scope>NUCLEOTIDE SEQUENCE [LARGE SCALE GENOMIC DNA]</scope>
    <source>
        <strain evidence="13 14">MIT 97-6194</strain>
    </source>
</reference>
<comment type="pathway">
    <text evidence="10">Cell wall biogenesis; peptidoglycan biosynthesis.</text>
</comment>
<dbReference type="STRING" id="1548018.LS64_04710"/>
<dbReference type="GO" id="GO:0015648">
    <property type="term" value="F:lipid-linked peptidoglycan transporter activity"/>
    <property type="evidence" value="ECO:0007669"/>
    <property type="project" value="UniProtKB-UniRule"/>
</dbReference>
<feature type="transmembrane region" description="Helical" evidence="10">
    <location>
        <begin position="521"/>
        <end position="547"/>
    </location>
</feature>
<evidence type="ECO:0000256" key="6">
    <source>
        <dbReference type="ARBA" id="ARBA00022989"/>
    </source>
</evidence>
<dbReference type="GO" id="GO:0034204">
    <property type="term" value="P:lipid translocation"/>
    <property type="evidence" value="ECO:0007669"/>
    <property type="project" value="TreeGrafter"/>
</dbReference>
<keyword evidence="3 10" id="KW-0812">Transmembrane</keyword>
<comment type="function">
    <text evidence="8 10">Involved in peptidoglycan biosynthesis. Transports lipid-linked peptidoglycan precursors from the inner to the outer leaflet of the cytoplasmic membrane.</text>
</comment>
<dbReference type="EMBL" id="QBIU01000001">
    <property type="protein sequence ID" value="MWV69988.1"/>
    <property type="molecule type" value="Genomic_DNA"/>
</dbReference>
<comment type="caution">
    <text evidence="10">Lacks conserved residue(s) required for the propagation of feature annotation.</text>
</comment>
<comment type="caution">
    <text evidence="13">The sequence shown here is derived from an EMBL/GenBank/DDBJ whole genome shotgun (WGS) entry which is preliminary data.</text>
</comment>
<feature type="transmembrane region" description="Helical" evidence="10">
    <location>
        <begin position="635"/>
        <end position="658"/>
    </location>
</feature>
<keyword evidence="10" id="KW-0961">Cell wall biogenesis/degradation</keyword>
<evidence type="ECO:0000313" key="13">
    <source>
        <dbReference type="EMBL" id="TLD92001.1"/>
    </source>
</evidence>
<evidence type="ECO:0000256" key="3">
    <source>
        <dbReference type="ARBA" id="ARBA00022692"/>
    </source>
</evidence>
<reference evidence="12 15" key="4">
    <citation type="submission" date="2019-12" db="EMBL/GenBank/DDBJ databases">
        <title>Multi-Generational Helicobacter saguini Isolates.</title>
        <authorList>
            <person name="Mannion A."/>
            <person name="Shen Z."/>
            <person name="Fox J.G."/>
        </authorList>
    </citation>
    <scope>NUCLEOTIDE SEQUENCE [LARGE SCALE GENOMIC DNA]</scope>
    <source>
        <strain evidence="12">16-048</strain>
        <strain evidence="15">16-048 (F4)</strain>
    </source>
</reference>
<evidence type="ECO:0000256" key="2">
    <source>
        <dbReference type="ARBA" id="ARBA00022475"/>
    </source>
</evidence>
<feature type="transmembrane region" description="Helical" evidence="10">
    <location>
        <begin position="559"/>
        <end position="582"/>
    </location>
</feature>
<dbReference type="GO" id="GO:0008360">
    <property type="term" value="P:regulation of cell shape"/>
    <property type="evidence" value="ECO:0007669"/>
    <property type="project" value="UniProtKB-KW"/>
</dbReference>
<feature type="transmembrane region" description="Helical" evidence="10">
    <location>
        <begin position="161"/>
        <end position="179"/>
    </location>
</feature>
<reference evidence="13 14" key="2">
    <citation type="journal article" date="2016" name="Infect. Immun.">
        <title>Helicobacter saguini, a Novel Helicobacter Isolated from Cotton-Top Tamarins with Ulcerative Colitis, Has Proinflammatory Properties and Induces Typhlocolitis and Dysplasia in Gnotobiotic IL-10-/- Mice.</title>
        <authorList>
            <person name="Shen Z."/>
            <person name="Mannion A."/>
            <person name="Whary M.T."/>
            <person name="Muthupalani S."/>
            <person name="Sheh A."/>
            <person name="Feng Y."/>
            <person name="Gong G."/>
            <person name="Vandamme P."/>
            <person name="Holcombe H.R."/>
            <person name="Paster B.J."/>
            <person name="Fox J.G."/>
        </authorList>
    </citation>
    <scope>NUCLEOTIDE SEQUENCE [LARGE SCALE GENOMIC DNA]</scope>
    <source>
        <strain evidence="13 14">MIT 97-6194</strain>
    </source>
</reference>
<keyword evidence="10" id="KW-0813">Transport</keyword>
<dbReference type="CDD" id="cd13123">
    <property type="entry name" value="MATE_MurJ_like"/>
    <property type="match status" value="1"/>
</dbReference>
<keyword evidence="4 10" id="KW-0133">Cell shape</keyword>
<dbReference type="InterPro" id="IPR051050">
    <property type="entry name" value="Lipid_II_flippase_MurJ/MviN"/>
</dbReference>
<dbReference type="PANTHER" id="PTHR47019">
    <property type="entry name" value="LIPID II FLIPPASE MURJ"/>
    <property type="match status" value="1"/>
</dbReference>
<evidence type="ECO:0000256" key="7">
    <source>
        <dbReference type="ARBA" id="ARBA00023136"/>
    </source>
</evidence>
<reference evidence="13" key="3">
    <citation type="submission" date="2018-04" db="EMBL/GenBank/DDBJ databases">
        <authorList>
            <person name="Sheh A."/>
            <person name="Shen Z."/>
            <person name="Mannion A.J."/>
            <person name="Fox J.G."/>
        </authorList>
    </citation>
    <scope>NUCLEOTIDE SEQUENCE</scope>
    <source>
        <strain evidence="13">MIT 97-6194</strain>
    </source>
</reference>
<dbReference type="HAMAP" id="MF_02078">
    <property type="entry name" value="MurJ_MviN"/>
    <property type="match status" value="1"/>
</dbReference>
<gene>
    <name evidence="10" type="primary">murJ</name>
    <name evidence="12" type="ORF">DCO61_08250</name>
    <name evidence="13" type="ORF">LS64_011040</name>
</gene>
<evidence type="ECO:0000256" key="8">
    <source>
        <dbReference type="ARBA" id="ARBA00060041"/>
    </source>
</evidence>